<comment type="caution">
    <text evidence="7">The sequence shown here is derived from an EMBL/GenBank/DDBJ whole genome shotgun (WGS) entry which is preliminary data.</text>
</comment>
<keyword evidence="8" id="KW-1185">Reference proteome</keyword>
<dbReference type="GO" id="GO:0015171">
    <property type="term" value="F:amino acid transmembrane transporter activity"/>
    <property type="evidence" value="ECO:0007669"/>
    <property type="project" value="TreeGrafter"/>
</dbReference>
<protein>
    <submittedName>
        <fullName evidence="7">Lysine transporter LysE</fullName>
    </submittedName>
</protein>
<dbReference type="EMBL" id="QCYK01000001">
    <property type="protein sequence ID" value="PUZ28166.1"/>
    <property type="molecule type" value="Genomic_DNA"/>
</dbReference>
<comment type="subcellular location">
    <subcellularLocation>
        <location evidence="1">Cell membrane</location>
        <topology evidence="1">Multi-pass membrane protein</topology>
    </subcellularLocation>
</comment>
<keyword evidence="3 6" id="KW-0812">Transmembrane</keyword>
<keyword evidence="4 6" id="KW-1133">Transmembrane helix</keyword>
<dbReference type="PANTHER" id="PTHR30086:SF20">
    <property type="entry name" value="ARGININE EXPORTER PROTEIN ARGO-RELATED"/>
    <property type="match status" value="1"/>
</dbReference>
<dbReference type="PANTHER" id="PTHR30086">
    <property type="entry name" value="ARGININE EXPORTER PROTEIN ARGO"/>
    <property type="match status" value="1"/>
</dbReference>
<feature type="transmembrane region" description="Helical" evidence="6">
    <location>
        <begin position="187"/>
        <end position="205"/>
    </location>
</feature>
<reference evidence="7 8" key="1">
    <citation type="submission" date="2018-04" db="EMBL/GenBank/DDBJ databases">
        <title>Chitinophaga fuyangensis sp. nov., isolated from soil in a chemical factory.</title>
        <authorList>
            <person name="Chen K."/>
        </authorList>
    </citation>
    <scope>NUCLEOTIDE SEQUENCE [LARGE SCALE GENOMIC DNA]</scope>
    <source>
        <strain evidence="7 8">LY-1</strain>
    </source>
</reference>
<dbReference type="RefSeq" id="WP_108684807.1">
    <property type="nucleotide sequence ID" value="NZ_QCYK01000001.1"/>
</dbReference>
<evidence type="ECO:0000313" key="8">
    <source>
        <dbReference type="Proteomes" id="UP000244450"/>
    </source>
</evidence>
<dbReference type="GO" id="GO:0005886">
    <property type="term" value="C:plasma membrane"/>
    <property type="evidence" value="ECO:0007669"/>
    <property type="project" value="UniProtKB-SubCell"/>
</dbReference>
<organism evidence="7 8">
    <name type="scientific">Chitinophaga parva</name>
    <dbReference type="NCBI Taxonomy" id="2169414"/>
    <lineage>
        <taxon>Bacteria</taxon>
        <taxon>Pseudomonadati</taxon>
        <taxon>Bacteroidota</taxon>
        <taxon>Chitinophagia</taxon>
        <taxon>Chitinophagales</taxon>
        <taxon>Chitinophagaceae</taxon>
        <taxon>Chitinophaga</taxon>
    </lineage>
</organism>
<evidence type="ECO:0000313" key="7">
    <source>
        <dbReference type="EMBL" id="PUZ28166.1"/>
    </source>
</evidence>
<keyword evidence="2" id="KW-1003">Cell membrane</keyword>
<dbReference type="InterPro" id="IPR001123">
    <property type="entry name" value="LeuE-type"/>
</dbReference>
<evidence type="ECO:0000256" key="1">
    <source>
        <dbReference type="ARBA" id="ARBA00004651"/>
    </source>
</evidence>
<dbReference type="Proteomes" id="UP000244450">
    <property type="component" value="Unassembled WGS sequence"/>
</dbReference>
<feature type="transmembrane region" description="Helical" evidence="6">
    <location>
        <begin position="147"/>
        <end position="167"/>
    </location>
</feature>
<name>A0A2T7BKG2_9BACT</name>
<sequence>MIAAILAGLALGLSLAVSVGPVIFAIIKHSINNGFKAGIAFVLGVSFCDILYVLVGNLASSFIDNLEAYQDYIGIGGGGLLIAMGVYGLLFKKVKISTGDEKPETFKTHHYAGIWLTGFLMNALNPGVIIFWLTVCVGAGATSRSHRIIMFGVCLAFVLATDVLKVVVADKIRHKLTLKTVELLNKIAGISMIVFGMVLLYKVIFDVQMTGH</sequence>
<gene>
    <name evidence="7" type="ORF">DCC81_01405</name>
</gene>
<dbReference type="OrthoDB" id="679767at2"/>
<evidence type="ECO:0000256" key="6">
    <source>
        <dbReference type="SAM" id="Phobius"/>
    </source>
</evidence>
<keyword evidence="5 6" id="KW-0472">Membrane</keyword>
<evidence type="ECO:0000256" key="5">
    <source>
        <dbReference type="ARBA" id="ARBA00023136"/>
    </source>
</evidence>
<evidence type="ECO:0000256" key="2">
    <source>
        <dbReference type="ARBA" id="ARBA00022475"/>
    </source>
</evidence>
<feature type="transmembrane region" description="Helical" evidence="6">
    <location>
        <begin position="72"/>
        <end position="91"/>
    </location>
</feature>
<dbReference type="AlphaFoldDB" id="A0A2T7BKG2"/>
<accession>A0A2T7BKG2</accession>
<feature type="transmembrane region" description="Helical" evidence="6">
    <location>
        <begin position="39"/>
        <end position="60"/>
    </location>
</feature>
<proteinExistence type="predicted"/>
<evidence type="ECO:0000256" key="4">
    <source>
        <dbReference type="ARBA" id="ARBA00022989"/>
    </source>
</evidence>
<evidence type="ECO:0000256" key="3">
    <source>
        <dbReference type="ARBA" id="ARBA00022692"/>
    </source>
</evidence>
<dbReference type="Pfam" id="PF01810">
    <property type="entry name" value="LysE"/>
    <property type="match status" value="1"/>
</dbReference>
<feature type="transmembrane region" description="Helical" evidence="6">
    <location>
        <begin position="112"/>
        <end position="135"/>
    </location>
</feature>
<feature type="transmembrane region" description="Helical" evidence="6">
    <location>
        <begin position="6"/>
        <end position="27"/>
    </location>
</feature>